<evidence type="ECO:0000313" key="1">
    <source>
        <dbReference type="EMBL" id="SFB19829.1"/>
    </source>
</evidence>
<keyword evidence="2" id="KW-1185">Reference proteome</keyword>
<gene>
    <name evidence="1" type="ORF">SAMN05216266_10663</name>
</gene>
<proteinExistence type="predicted"/>
<dbReference type="EMBL" id="FOKG01000006">
    <property type="protein sequence ID" value="SFB19829.1"/>
    <property type="molecule type" value="Genomic_DNA"/>
</dbReference>
<sequence length="63" mass="6823">MNTRIAFKKHAPSLPCERCGYESLTVAALIDEDGSVIGQTLVCTTCRERRRAAATGSVPVQRS</sequence>
<dbReference type="AlphaFoldDB" id="A0A1I0Z284"/>
<organism evidence="1 2">
    <name type="scientific">Amycolatopsis marina</name>
    <dbReference type="NCBI Taxonomy" id="490629"/>
    <lineage>
        <taxon>Bacteria</taxon>
        <taxon>Bacillati</taxon>
        <taxon>Actinomycetota</taxon>
        <taxon>Actinomycetes</taxon>
        <taxon>Pseudonocardiales</taxon>
        <taxon>Pseudonocardiaceae</taxon>
        <taxon>Amycolatopsis</taxon>
    </lineage>
</organism>
<evidence type="ECO:0000313" key="2">
    <source>
        <dbReference type="Proteomes" id="UP000243799"/>
    </source>
</evidence>
<dbReference type="OrthoDB" id="3630149at2"/>
<name>A0A1I0Z284_9PSEU</name>
<protein>
    <submittedName>
        <fullName evidence="1">Uncharacterized protein</fullName>
    </submittedName>
</protein>
<accession>A0A1I0Z284</accession>
<dbReference type="Proteomes" id="UP000243799">
    <property type="component" value="Unassembled WGS sequence"/>
</dbReference>
<dbReference type="STRING" id="490629.SAMN05216266_10663"/>
<dbReference type="RefSeq" id="WP_091672824.1">
    <property type="nucleotide sequence ID" value="NZ_FOKG01000006.1"/>
</dbReference>
<reference evidence="2" key="1">
    <citation type="submission" date="2016-10" db="EMBL/GenBank/DDBJ databases">
        <authorList>
            <person name="Varghese N."/>
            <person name="Submissions S."/>
        </authorList>
    </citation>
    <scope>NUCLEOTIDE SEQUENCE [LARGE SCALE GENOMIC DNA]</scope>
    <source>
        <strain evidence="2">CGMCC 4.3568</strain>
    </source>
</reference>